<organism evidence="1 2">
    <name type="scientific">Pyxidicoccus parkwayensis</name>
    <dbReference type="NCBI Taxonomy" id="2813578"/>
    <lineage>
        <taxon>Bacteria</taxon>
        <taxon>Pseudomonadati</taxon>
        <taxon>Myxococcota</taxon>
        <taxon>Myxococcia</taxon>
        <taxon>Myxococcales</taxon>
        <taxon>Cystobacterineae</taxon>
        <taxon>Myxococcaceae</taxon>
        <taxon>Pyxidicoccus</taxon>
    </lineage>
</organism>
<dbReference type="RefSeq" id="WP_206721622.1">
    <property type="nucleotide sequence ID" value="NZ_CP071090.1"/>
</dbReference>
<dbReference type="InterPro" id="IPR036909">
    <property type="entry name" value="Cyt_c-like_dom_sf"/>
</dbReference>
<gene>
    <name evidence="1" type="ORF">JY651_32835</name>
</gene>
<evidence type="ECO:0000313" key="1">
    <source>
        <dbReference type="EMBL" id="QSQ20041.1"/>
    </source>
</evidence>
<proteinExistence type="predicted"/>
<dbReference type="SUPFAM" id="SSF46626">
    <property type="entry name" value="Cytochrome c"/>
    <property type="match status" value="1"/>
</dbReference>
<evidence type="ECO:0000313" key="2">
    <source>
        <dbReference type="Proteomes" id="UP000662747"/>
    </source>
</evidence>
<keyword evidence="2" id="KW-1185">Reference proteome</keyword>
<dbReference type="PANTHER" id="PTHR30600:SF9">
    <property type="entry name" value="BLR7738 PROTEIN"/>
    <property type="match status" value="1"/>
</dbReference>
<dbReference type="PANTHER" id="PTHR30600">
    <property type="entry name" value="CYTOCHROME C PEROXIDASE-RELATED"/>
    <property type="match status" value="1"/>
</dbReference>
<dbReference type="Gene3D" id="1.10.760.10">
    <property type="entry name" value="Cytochrome c-like domain"/>
    <property type="match status" value="1"/>
</dbReference>
<accession>A0ABX7NRL2</accession>
<dbReference type="Proteomes" id="UP000662747">
    <property type="component" value="Chromosome"/>
</dbReference>
<reference evidence="1 2" key="1">
    <citation type="submission" date="2021-02" db="EMBL/GenBank/DDBJ databases">
        <title>De Novo genome assembly of isolated myxobacteria.</title>
        <authorList>
            <person name="Stevens D.C."/>
        </authorList>
    </citation>
    <scope>NUCLEOTIDE SEQUENCE [LARGE SCALE GENOMIC DNA]</scope>
    <source>
        <strain evidence="2">SCPEA02</strain>
    </source>
</reference>
<dbReference type="EMBL" id="CP071090">
    <property type="protein sequence ID" value="QSQ20041.1"/>
    <property type="molecule type" value="Genomic_DNA"/>
</dbReference>
<protein>
    <recommendedName>
        <fullName evidence="3">Cytochrome c domain-containing protein</fullName>
    </recommendedName>
</protein>
<dbReference type="Pfam" id="PF21419">
    <property type="entry name" value="RoxA-like_Cyt-c"/>
    <property type="match status" value="1"/>
</dbReference>
<sequence length="516" mass="57345">MKRALQLTAIALTALVLLATVALIVIEPGWAKSEQRAPKDTFLYGSVGVELMPLPVLQVMPDLFPERFQPAGAAAGDWIDQFGFVRGKPGVNEGLPIGLMVSNYRAKSGDPSPTRWVGFSCGLCHTAIIQTDEQDPGVVVVGMGNHSLDLFAWLEAVQGSLLDEERLTVDTISRAYEARFKKPLGAVERLMVKLSLDAARADLQSHLPGWDAPHEAAKLRVPRYLTNGPSRTQAFRELVRFFMNRPASEDRAHSKLPSIFLQRNRDWAQADGSVSDPTTRSVFAVLAAGATPENLVVPGIRGNLQQVVDLTLHLQGPRYADVFPKHPIDPAKAERGRNVYMRYCNDCHGAPGPDGTWQRGRLQGQVMSVEAIGTDPERVGFRYYEQLIPAVYDAIPDGHPFKPRRDTLRSTGGYVNAPLESVFTRVPYLHNGSVLTLAELINRVPRREVFYRGRNFYDPVAVGLKSPEQPDSRHYYLFDTRVRGNSNRGHAYPWAYQGPGWDPVALDDLLEYLKTL</sequence>
<dbReference type="InterPro" id="IPR051395">
    <property type="entry name" value="Cytochrome_c_Peroxidase/MauG"/>
</dbReference>
<name>A0ABX7NRL2_9BACT</name>
<evidence type="ECO:0008006" key="3">
    <source>
        <dbReference type="Google" id="ProtNLM"/>
    </source>
</evidence>